<sequence length="91" mass="9926">MAKVGSLVTNVVVCAICKEGIALNARNSLLFLSTARPILIAKEKVSLRPAASQKFLVEQIVISSNSGREVVIEVGDLGYSFNKRLRAFFEE</sequence>
<protein>
    <submittedName>
        <fullName evidence="1">Uncharacterized protein</fullName>
    </submittedName>
</protein>
<keyword evidence="2" id="KW-1185">Reference proteome</keyword>
<dbReference type="AlphaFoldDB" id="A0A1I3QGG7"/>
<organism evidence="1 2">
    <name type="scientific">Planctomicrobium piriforme</name>
    <dbReference type="NCBI Taxonomy" id="1576369"/>
    <lineage>
        <taxon>Bacteria</taxon>
        <taxon>Pseudomonadati</taxon>
        <taxon>Planctomycetota</taxon>
        <taxon>Planctomycetia</taxon>
        <taxon>Planctomycetales</taxon>
        <taxon>Planctomycetaceae</taxon>
        <taxon>Planctomicrobium</taxon>
    </lineage>
</organism>
<accession>A0A1I3QGG7</accession>
<gene>
    <name evidence="1" type="ORF">SAMN05421753_11869</name>
</gene>
<reference evidence="2" key="1">
    <citation type="submission" date="2016-10" db="EMBL/GenBank/DDBJ databases">
        <authorList>
            <person name="Varghese N."/>
            <person name="Submissions S."/>
        </authorList>
    </citation>
    <scope>NUCLEOTIDE SEQUENCE [LARGE SCALE GENOMIC DNA]</scope>
    <source>
        <strain evidence="2">DSM 26348</strain>
    </source>
</reference>
<evidence type="ECO:0000313" key="1">
    <source>
        <dbReference type="EMBL" id="SFJ32582.1"/>
    </source>
</evidence>
<proteinExistence type="predicted"/>
<name>A0A1I3QGG7_9PLAN</name>
<dbReference type="EMBL" id="FOQD01000018">
    <property type="protein sequence ID" value="SFJ32582.1"/>
    <property type="molecule type" value="Genomic_DNA"/>
</dbReference>
<evidence type="ECO:0000313" key="2">
    <source>
        <dbReference type="Proteomes" id="UP000199518"/>
    </source>
</evidence>
<dbReference type="Proteomes" id="UP000199518">
    <property type="component" value="Unassembled WGS sequence"/>
</dbReference>